<reference evidence="2 3" key="1">
    <citation type="submission" date="2019-02" db="EMBL/GenBank/DDBJ databases">
        <title>Paenibacillus sp. nov., isolated from surface-sterilized tissue of Thalictrum simplex L.</title>
        <authorList>
            <person name="Tuo L."/>
        </authorList>
    </citation>
    <scope>NUCLEOTIDE SEQUENCE [LARGE SCALE GENOMIC DNA]</scope>
    <source>
        <strain evidence="2 3">N2SHLJ1</strain>
    </source>
</reference>
<dbReference type="AlphaFoldDB" id="A0A4Q9DKM9"/>
<dbReference type="SUPFAM" id="SSF56219">
    <property type="entry name" value="DNase I-like"/>
    <property type="match status" value="1"/>
</dbReference>
<feature type="domain" description="Endonuclease/exonuclease/phosphatase" evidence="1">
    <location>
        <begin position="6"/>
        <end position="254"/>
    </location>
</feature>
<sequence>MKITMMTFNLRTSRAQDGGNAWHLRSGQAAEMVRQHNPLFFGTQEAQPDMLDDLQSLTEYRWIGEGRMGDGQDEHCAIFFKKDELEVLEHNTFWLSEHPEVPGSISWDSSFPRICTWAHFRHSSTGTELLFFNTHLDHRGQQAREQGIRIICERISEQLAAKQLPVILSGDFNSTPDNPVIRLLRGELESQKAPVRMTDAYSVKDGPLGTSFHTDYCGCTEGEPIDYIFVTPDLQVSAVEIDRRMIDGRYPSDHYPVVAGLVLA</sequence>
<dbReference type="Pfam" id="PF03372">
    <property type="entry name" value="Exo_endo_phos"/>
    <property type="match status" value="1"/>
</dbReference>
<keyword evidence="2" id="KW-0540">Nuclease</keyword>
<protein>
    <submittedName>
        <fullName evidence="2">Endonuclease/exonuclease/phosphatase family protein</fullName>
    </submittedName>
</protein>
<organism evidence="2 3">
    <name type="scientific">Paenibacillus thalictri</name>
    <dbReference type="NCBI Taxonomy" id="2527873"/>
    <lineage>
        <taxon>Bacteria</taxon>
        <taxon>Bacillati</taxon>
        <taxon>Bacillota</taxon>
        <taxon>Bacilli</taxon>
        <taxon>Bacillales</taxon>
        <taxon>Paenibacillaceae</taxon>
        <taxon>Paenibacillus</taxon>
    </lineage>
</organism>
<dbReference type="PANTHER" id="PTHR12121">
    <property type="entry name" value="CARBON CATABOLITE REPRESSOR PROTEIN 4"/>
    <property type="match status" value="1"/>
</dbReference>
<dbReference type="InterPro" id="IPR036691">
    <property type="entry name" value="Endo/exonu/phosph_ase_sf"/>
</dbReference>
<proteinExistence type="predicted"/>
<comment type="caution">
    <text evidence="2">The sequence shown here is derived from an EMBL/GenBank/DDBJ whole genome shotgun (WGS) entry which is preliminary data.</text>
</comment>
<evidence type="ECO:0000313" key="3">
    <source>
        <dbReference type="Proteomes" id="UP000293142"/>
    </source>
</evidence>
<dbReference type="Gene3D" id="3.60.10.10">
    <property type="entry name" value="Endonuclease/exonuclease/phosphatase"/>
    <property type="match status" value="1"/>
</dbReference>
<keyword evidence="2" id="KW-0269">Exonuclease</keyword>
<dbReference type="GO" id="GO:0004519">
    <property type="term" value="F:endonuclease activity"/>
    <property type="evidence" value="ECO:0007669"/>
    <property type="project" value="UniProtKB-KW"/>
</dbReference>
<dbReference type="EMBL" id="SIRE01000026">
    <property type="protein sequence ID" value="TBL71401.1"/>
    <property type="molecule type" value="Genomic_DNA"/>
</dbReference>
<keyword evidence="2" id="KW-0255">Endonuclease</keyword>
<dbReference type="RefSeq" id="WP_131017266.1">
    <property type="nucleotide sequence ID" value="NZ_SIRE01000026.1"/>
</dbReference>
<evidence type="ECO:0000259" key="1">
    <source>
        <dbReference type="Pfam" id="PF03372"/>
    </source>
</evidence>
<keyword evidence="3" id="KW-1185">Reference proteome</keyword>
<keyword evidence="2" id="KW-0378">Hydrolase</keyword>
<accession>A0A4Q9DKM9</accession>
<dbReference type="OrthoDB" id="9793162at2"/>
<dbReference type="GO" id="GO:0000175">
    <property type="term" value="F:3'-5'-RNA exonuclease activity"/>
    <property type="evidence" value="ECO:0007669"/>
    <property type="project" value="TreeGrafter"/>
</dbReference>
<dbReference type="Proteomes" id="UP000293142">
    <property type="component" value="Unassembled WGS sequence"/>
</dbReference>
<dbReference type="CDD" id="cd09083">
    <property type="entry name" value="EEP-1"/>
    <property type="match status" value="1"/>
</dbReference>
<name>A0A4Q9DKM9_9BACL</name>
<dbReference type="InterPro" id="IPR050410">
    <property type="entry name" value="CCR4/nocturin_mRNA_transcr"/>
</dbReference>
<evidence type="ECO:0000313" key="2">
    <source>
        <dbReference type="EMBL" id="TBL71401.1"/>
    </source>
</evidence>
<gene>
    <name evidence="2" type="ORF">EYB31_30390</name>
</gene>
<dbReference type="PANTHER" id="PTHR12121:SF36">
    <property type="entry name" value="ENDONUCLEASE_EXONUCLEASE_PHOSPHATASE DOMAIN-CONTAINING PROTEIN"/>
    <property type="match status" value="1"/>
</dbReference>
<dbReference type="InterPro" id="IPR005135">
    <property type="entry name" value="Endo/exonuclease/phosphatase"/>
</dbReference>